<dbReference type="Proteomes" id="UP000325933">
    <property type="component" value="Unassembled WGS sequence"/>
</dbReference>
<evidence type="ECO:0000313" key="1">
    <source>
        <dbReference type="EMBL" id="KAA9018907.1"/>
    </source>
</evidence>
<dbReference type="Proteomes" id="UP000326364">
    <property type="component" value="Unassembled WGS sequence"/>
</dbReference>
<comment type="caution">
    <text evidence="2">The sequence shown here is derived from an EMBL/GenBank/DDBJ whole genome shotgun (WGS) entry which is preliminary data.</text>
</comment>
<keyword evidence="4" id="KW-1185">Reference proteome</keyword>
<protein>
    <submittedName>
        <fullName evidence="2">Uncharacterized protein</fullName>
    </submittedName>
</protein>
<proteinExistence type="predicted"/>
<dbReference type="AlphaFoldDB" id="A0A5J5I9U4"/>
<gene>
    <name evidence="2" type="ORF">F4U95_07640</name>
    <name evidence="1" type="ORF">F4U96_07690</name>
</gene>
<name>A0A5J5I9U4_9SPHN</name>
<evidence type="ECO:0000313" key="3">
    <source>
        <dbReference type="Proteomes" id="UP000325933"/>
    </source>
</evidence>
<accession>A0A5J5I9U4</accession>
<dbReference type="RefSeq" id="WP_150425203.1">
    <property type="nucleotide sequence ID" value="NZ_VYQA01000004.1"/>
</dbReference>
<sequence>MAIDVRYPDGSYRAVPSELRAVDNGQSGAQARFHHRPVNSDPLWRFYNDGTTWHARPRHGALSILVPPVDHWWQGIAAMADALALPDMSDQASRAHRAA</sequence>
<organism evidence="2 3">
    <name type="scientific">Sphingobium limneticum</name>
    <dbReference type="NCBI Taxonomy" id="1007511"/>
    <lineage>
        <taxon>Bacteria</taxon>
        <taxon>Pseudomonadati</taxon>
        <taxon>Pseudomonadota</taxon>
        <taxon>Alphaproteobacteria</taxon>
        <taxon>Sphingomonadales</taxon>
        <taxon>Sphingomonadaceae</taxon>
        <taxon>Sphingobium</taxon>
    </lineage>
</organism>
<evidence type="ECO:0000313" key="2">
    <source>
        <dbReference type="EMBL" id="KAA9031481.1"/>
    </source>
</evidence>
<reference evidence="3 4" key="1">
    <citation type="submission" date="2019-09" db="EMBL/GenBank/DDBJ databases">
        <authorList>
            <person name="Feng G."/>
        </authorList>
    </citation>
    <scope>NUCLEOTIDE SEQUENCE [LARGE SCALE GENOMIC DNA]</scope>
    <source>
        <strain evidence="2 3">KACC 19283</strain>
        <strain evidence="1 4">KACC 19284</strain>
    </source>
</reference>
<dbReference type="EMBL" id="VYQB01000004">
    <property type="protein sequence ID" value="KAA9018907.1"/>
    <property type="molecule type" value="Genomic_DNA"/>
</dbReference>
<dbReference type="EMBL" id="VYQA01000004">
    <property type="protein sequence ID" value="KAA9031481.1"/>
    <property type="molecule type" value="Genomic_DNA"/>
</dbReference>
<evidence type="ECO:0000313" key="4">
    <source>
        <dbReference type="Proteomes" id="UP000326364"/>
    </source>
</evidence>